<dbReference type="InterPro" id="IPR003156">
    <property type="entry name" value="DHHA1_dom"/>
</dbReference>
<dbReference type="Pfam" id="PF01368">
    <property type="entry name" value="DHH"/>
    <property type="match status" value="1"/>
</dbReference>
<dbReference type="InterPro" id="IPR001667">
    <property type="entry name" value="DDH_dom"/>
</dbReference>
<reference evidence="3 4" key="1">
    <citation type="submission" date="2024-03" db="EMBL/GenBank/DDBJ databases">
        <title>Human intestinal bacterial collection.</title>
        <authorList>
            <person name="Pauvert C."/>
            <person name="Hitch T.C.A."/>
            <person name="Clavel T."/>
        </authorList>
    </citation>
    <scope>NUCLEOTIDE SEQUENCE [LARGE SCALE GENOMIC DNA]</scope>
    <source>
        <strain evidence="3 4">CLA-AA-H185</strain>
    </source>
</reference>
<evidence type="ECO:0000313" key="4">
    <source>
        <dbReference type="Proteomes" id="UP001454489"/>
    </source>
</evidence>
<dbReference type="Pfam" id="PF02272">
    <property type="entry name" value="DHHA1"/>
    <property type="match status" value="1"/>
</dbReference>
<dbReference type="Gene3D" id="3.10.310.30">
    <property type="match status" value="1"/>
</dbReference>
<name>A0ABV1HDB2_9FIRM</name>
<feature type="domain" description="DDH" evidence="1">
    <location>
        <begin position="15"/>
        <end position="155"/>
    </location>
</feature>
<feature type="domain" description="DHHA1" evidence="2">
    <location>
        <begin position="219"/>
        <end position="309"/>
    </location>
</feature>
<organism evidence="3 4">
    <name type="scientific">Maccoyibacter intestinihominis</name>
    <dbReference type="NCBI Taxonomy" id="3133499"/>
    <lineage>
        <taxon>Bacteria</taxon>
        <taxon>Bacillati</taxon>
        <taxon>Bacillota</taxon>
        <taxon>Clostridia</taxon>
        <taxon>Lachnospirales</taxon>
        <taxon>Lachnospiraceae</taxon>
        <taxon>Maccoyibacter</taxon>
    </lineage>
</organism>
<dbReference type="Proteomes" id="UP001454489">
    <property type="component" value="Unassembled WGS sequence"/>
</dbReference>
<comment type="caution">
    <text evidence="3">The sequence shown here is derived from an EMBL/GenBank/DDBJ whole genome shotgun (WGS) entry which is preliminary data.</text>
</comment>
<dbReference type="EMBL" id="JBBMEX010000005">
    <property type="protein sequence ID" value="MEQ2557485.1"/>
    <property type="molecule type" value="Genomic_DNA"/>
</dbReference>
<evidence type="ECO:0000259" key="2">
    <source>
        <dbReference type="Pfam" id="PF02272"/>
    </source>
</evidence>
<dbReference type="Gene3D" id="3.90.1640.10">
    <property type="entry name" value="inorganic pyrophosphatase (n-terminal core)"/>
    <property type="match status" value="1"/>
</dbReference>
<gene>
    <name evidence="3" type="ORF">WMO43_06350</name>
</gene>
<evidence type="ECO:0000259" key="1">
    <source>
        <dbReference type="Pfam" id="PF01368"/>
    </source>
</evidence>
<protein>
    <submittedName>
        <fullName evidence="3">DHHA1 domain-containing protein</fullName>
    </submittedName>
</protein>
<dbReference type="SUPFAM" id="SSF64182">
    <property type="entry name" value="DHH phosphoesterases"/>
    <property type="match status" value="1"/>
</dbReference>
<dbReference type="InterPro" id="IPR038763">
    <property type="entry name" value="DHH_sf"/>
</dbReference>
<proteinExistence type="predicted"/>
<sequence>MKKELIQLLKGKNAYIQTHDFPDPDALATAFALQEYLKYYEIEATICYEGKLERASAIRMLDNFGIQVKGGQTKGALPEDACVVLVDSQNQNSNVTDIGGQKSACIDHHPVHHECEYAYWDIRKTGACATIVASYFVEDGIIPKPNVAAALAYAIKMDTADFTRGTTQKDTDMFAYLFRYADWDLVQNMYADTLELADLSAYEAAIQSIEIYDRVGFAFIPFECQPALIAMISDFMKALDGVDVVIVYARQEDGIRFAVRSDEKRVNVGVLLKEMLHGIGDGGGHPAMAGGCISKEIAERLGDTLHETVKRRFMQGIQEMRNGKSIEMRNV</sequence>
<accession>A0ABV1HDB2</accession>
<dbReference type="PANTHER" id="PTHR47618:SF1">
    <property type="entry name" value="BIFUNCTIONAL OLIGORIBONUCLEASE AND PAP PHOSPHATASE NRNA"/>
    <property type="match status" value="1"/>
</dbReference>
<dbReference type="PANTHER" id="PTHR47618">
    <property type="entry name" value="BIFUNCTIONAL OLIGORIBONUCLEASE AND PAP PHOSPHATASE NRNA"/>
    <property type="match status" value="1"/>
</dbReference>
<dbReference type="RefSeq" id="WP_353530646.1">
    <property type="nucleotide sequence ID" value="NZ_JBBMEX010000005.1"/>
</dbReference>
<evidence type="ECO:0000313" key="3">
    <source>
        <dbReference type="EMBL" id="MEQ2557485.1"/>
    </source>
</evidence>
<keyword evidence="4" id="KW-1185">Reference proteome</keyword>
<dbReference type="InterPro" id="IPR051319">
    <property type="entry name" value="Oligoribo/pAp-PDE_c-di-AMP_PDE"/>
</dbReference>